<protein>
    <submittedName>
        <fullName evidence="1">Uncharacterized protein</fullName>
    </submittedName>
</protein>
<evidence type="ECO:0000313" key="1">
    <source>
        <dbReference type="EMBL" id="PTQ75408.1"/>
    </source>
</evidence>
<reference evidence="1 2" key="1">
    <citation type="submission" date="2018-04" db="EMBL/GenBank/DDBJ databases">
        <title>Active sludge and wastewater microbial communities from Klosterneuburg, Austria.</title>
        <authorList>
            <person name="Wagner M."/>
        </authorList>
    </citation>
    <scope>NUCLEOTIDE SEQUENCE [LARGE SCALE GENOMIC DNA]</scope>
    <source>
        <strain evidence="1 2">Nl12</strain>
    </source>
</reference>
<organism evidence="1 2">
    <name type="scientific">Nitrosospira multiformis</name>
    <dbReference type="NCBI Taxonomy" id="1231"/>
    <lineage>
        <taxon>Bacteria</taxon>
        <taxon>Pseudomonadati</taxon>
        <taxon>Pseudomonadota</taxon>
        <taxon>Betaproteobacteria</taxon>
        <taxon>Nitrosomonadales</taxon>
        <taxon>Nitrosomonadaceae</taxon>
        <taxon>Nitrosospira</taxon>
    </lineage>
</organism>
<gene>
    <name evidence="1" type="ORF">C8R21_1842</name>
</gene>
<dbReference type="EMBL" id="QAOK01000084">
    <property type="protein sequence ID" value="PTQ75408.1"/>
    <property type="molecule type" value="Genomic_DNA"/>
</dbReference>
<comment type="caution">
    <text evidence="1">The sequence shown here is derived from an EMBL/GenBank/DDBJ whole genome shotgun (WGS) entry which is preliminary data.</text>
</comment>
<proteinExistence type="predicted"/>
<dbReference type="AlphaFoldDB" id="A0A2T5HVA1"/>
<sequence>MVSVAFSAAIPEKVKSSRITADASLCPFLQNCSISLNTLLFPELFGPTKTVTGVVFIHVAEVPDARPNLSLNVEINLIPTRCYRHDDTDRMIHIFHILE</sequence>
<name>A0A2T5HVA1_9PROT</name>
<accession>A0A2T5HVA1</accession>
<evidence type="ECO:0000313" key="2">
    <source>
        <dbReference type="Proteomes" id="UP000244152"/>
    </source>
</evidence>
<dbReference type="Proteomes" id="UP000244152">
    <property type="component" value="Unassembled WGS sequence"/>
</dbReference>